<keyword evidence="10" id="KW-0812">Transmembrane</keyword>
<comment type="caution">
    <text evidence="12">The sequence shown here is derived from an EMBL/GenBank/DDBJ whole genome shotgun (WGS) entry which is preliminary data.</text>
</comment>
<evidence type="ECO:0000313" key="13">
    <source>
        <dbReference type="Proteomes" id="UP000054937"/>
    </source>
</evidence>
<feature type="compositionally biased region" description="Polar residues" evidence="9">
    <location>
        <begin position="21"/>
        <end position="33"/>
    </location>
</feature>
<dbReference type="SMART" id="SM00647">
    <property type="entry name" value="IBR"/>
    <property type="match status" value="2"/>
</dbReference>
<dbReference type="CDD" id="cd20335">
    <property type="entry name" value="BRcat_RBR"/>
    <property type="match status" value="1"/>
</dbReference>
<evidence type="ECO:0000256" key="10">
    <source>
        <dbReference type="SAM" id="Phobius"/>
    </source>
</evidence>
<keyword evidence="8" id="KW-0862">Zinc</keyword>
<keyword evidence="3" id="KW-0808">Transferase</keyword>
<dbReference type="Pfam" id="PF01485">
    <property type="entry name" value="IBR"/>
    <property type="match status" value="1"/>
</dbReference>
<feature type="domain" description="RING-type" evidence="11">
    <location>
        <begin position="48"/>
        <end position="248"/>
    </location>
</feature>
<dbReference type="PANTHER" id="PTHR11685">
    <property type="entry name" value="RBR FAMILY RING FINGER AND IBR DOMAIN-CONTAINING"/>
    <property type="match status" value="1"/>
</dbReference>
<keyword evidence="4" id="KW-0479">Metal-binding</keyword>
<accession>A0A0V0QR30</accession>
<dbReference type="Proteomes" id="UP000054937">
    <property type="component" value="Unassembled WGS sequence"/>
</dbReference>
<feature type="transmembrane region" description="Helical" evidence="10">
    <location>
        <begin position="326"/>
        <end position="344"/>
    </location>
</feature>
<dbReference type="GO" id="GO:0016567">
    <property type="term" value="P:protein ubiquitination"/>
    <property type="evidence" value="ECO:0007669"/>
    <property type="project" value="InterPro"/>
</dbReference>
<dbReference type="InterPro" id="IPR044066">
    <property type="entry name" value="TRIAD_supradom"/>
</dbReference>
<reference evidence="12 13" key="1">
    <citation type="journal article" date="2015" name="Sci. Rep.">
        <title>Genome of the facultative scuticociliatosis pathogen Pseudocohnilembus persalinus provides insight into its virulence through horizontal gene transfer.</title>
        <authorList>
            <person name="Xiong J."/>
            <person name="Wang G."/>
            <person name="Cheng J."/>
            <person name="Tian M."/>
            <person name="Pan X."/>
            <person name="Warren A."/>
            <person name="Jiang C."/>
            <person name="Yuan D."/>
            <person name="Miao W."/>
        </authorList>
    </citation>
    <scope>NUCLEOTIDE SEQUENCE [LARGE SCALE GENOMIC DNA]</scope>
    <source>
        <strain evidence="12">36N120E</strain>
    </source>
</reference>
<evidence type="ECO:0000256" key="2">
    <source>
        <dbReference type="ARBA" id="ARBA00012251"/>
    </source>
</evidence>
<keyword evidence="5" id="KW-0677">Repeat</keyword>
<dbReference type="Gene3D" id="1.20.120.1750">
    <property type="match status" value="1"/>
</dbReference>
<dbReference type="SUPFAM" id="SSF57850">
    <property type="entry name" value="RING/U-box"/>
    <property type="match status" value="2"/>
</dbReference>
<evidence type="ECO:0000256" key="9">
    <source>
        <dbReference type="SAM" id="MobiDB-lite"/>
    </source>
</evidence>
<name>A0A0V0QR30_PSEPJ</name>
<dbReference type="GO" id="GO:0008270">
    <property type="term" value="F:zinc ion binding"/>
    <property type="evidence" value="ECO:0007669"/>
    <property type="project" value="UniProtKB-KW"/>
</dbReference>
<organism evidence="12 13">
    <name type="scientific">Pseudocohnilembus persalinus</name>
    <name type="common">Ciliate</name>
    <dbReference type="NCBI Taxonomy" id="266149"/>
    <lineage>
        <taxon>Eukaryota</taxon>
        <taxon>Sar</taxon>
        <taxon>Alveolata</taxon>
        <taxon>Ciliophora</taxon>
        <taxon>Intramacronucleata</taxon>
        <taxon>Oligohymenophorea</taxon>
        <taxon>Scuticociliatia</taxon>
        <taxon>Philasterida</taxon>
        <taxon>Pseudocohnilembidae</taxon>
        <taxon>Pseudocohnilembus</taxon>
    </lineage>
</organism>
<keyword evidence="10" id="KW-1133">Transmembrane helix</keyword>
<keyword evidence="13" id="KW-1185">Reference proteome</keyword>
<comment type="catalytic activity">
    <reaction evidence="1">
        <text>[E2 ubiquitin-conjugating enzyme]-S-ubiquitinyl-L-cysteine + [acceptor protein]-L-lysine = [E2 ubiquitin-conjugating enzyme]-L-cysteine + [acceptor protein]-N(6)-ubiquitinyl-L-lysine.</text>
        <dbReference type="EC" id="2.3.2.31"/>
    </reaction>
</comment>
<evidence type="ECO:0000256" key="8">
    <source>
        <dbReference type="ARBA" id="ARBA00022833"/>
    </source>
</evidence>
<dbReference type="AlphaFoldDB" id="A0A0V0QR30"/>
<evidence type="ECO:0000256" key="6">
    <source>
        <dbReference type="ARBA" id="ARBA00022771"/>
    </source>
</evidence>
<feature type="transmembrane region" description="Helical" evidence="10">
    <location>
        <begin position="300"/>
        <end position="320"/>
    </location>
</feature>
<evidence type="ECO:0000256" key="5">
    <source>
        <dbReference type="ARBA" id="ARBA00022737"/>
    </source>
</evidence>
<proteinExistence type="predicted"/>
<evidence type="ECO:0000256" key="4">
    <source>
        <dbReference type="ARBA" id="ARBA00022723"/>
    </source>
</evidence>
<sequence length="378" mass="43816">MQKNYVEFLDEEENKYDQNESKQNYKTPTGFTQNVNNQNQYNDMDLFDNNKQSISLQQNLDQNQDQPKLVNRKSTILLQEQFQTLGLQNKQIPCYQLLISNNISKDCAIFLIISEKIQNELQVYDQLASNDQDKWCPNQSCTHIIRLKNKGQQEIQCEQCGTIMCCQCNRIQHPGLTCQQVLDIEINQIANSNNIQRCKKCHTLVEKITGCNVMKCEVCHYEFCWICNQEFTPLHYAPFNPFGCPMLLNEKYGKMGGCKILLYKIGIVLLFILLLPFLLILVGPIGGYKLIQLYIQKREYSMAPLSTCATIGFYCLFIFLGIILDPIIWAILIIGFIPAIIYLWKINSLHRENLQIRESQQIQNGNDILVPQKIQQMS</sequence>
<dbReference type="InterPro" id="IPR002867">
    <property type="entry name" value="IBR_dom"/>
</dbReference>
<dbReference type="OrthoDB" id="311800at2759"/>
<dbReference type="EMBL" id="LDAU01000114">
    <property type="protein sequence ID" value="KRX04599.1"/>
    <property type="molecule type" value="Genomic_DNA"/>
</dbReference>
<keyword evidence="7" id="KW-0833">Ubl conjugation pathway</keyword>
<evidence type="ECO:0000256" key="7">
    <source>
        <dbReference type="ARBA" id="ARBA00022786"/>
    </source>
</evidence>
<keyword evidence="6" id="KW-0863">Zinc-finger</keyword>
<dbReference type="EC" id="2.3.2.31" evidence="2"/>
<gene>
    <name evidence="12" type="ORF">PPERSA_04414</name>
</gene>
<keyword evidence="10" id="KW-0472">Membrane</keyword>
<evidence type="ECO:0000256" key="1">
    <source>
        <dbReference type="ARBA" id="ARBA00001798"/>
    </source>
</evidence>
<dbReference type="CDD" id="cd20336">
    <property type="entry name" value="Rcat_RBR"/>
    <property type="match status" value="1"/>
</dbReference>
<dbReference type="InterPro" id="IPR031127">
    <property type="entry name" value="E3_UB_ligase_RBR"/>
</dbReference>
<feature type="transmembrane region" description="Helical" evidence="10">
    <location>
        <begin position="261"/>
        <end position="288"/>
    </location>
</feature>
<evidence type="ECO:0000259" key="11">
    <source>
        <dbReference type="PROSITE" id="PS51873"/>
    </source>
</evidence>
<dbReference type="Pfam" id="PF22191">
    <property type="entry name" value="IBR_1"/>
    <property type="match status" value="1"/>
</dbReference>
<evidence type="ECO:0000313" key="12">
    <source>
        <dbReference type="EMBL" id="KRX04599.1"/>
    </source>
</evidence>
<protein>
    <recommendedName>
        <fullName evidence="2">RBR-type E3 ubiquitin transferase</fullName>
        <ecNumber evidence="2">2.3.2.31</ecNumber>
    </recommendedName>
</protein>
<feature type="region of interest" description="Disordered" evidence="9">
    <location>
        <begin position="10"/>
        <end position="33"/>
    </location>
</feature>
<evidence type="ECO:0000256" key="3">
    <source>
        <dbReference type="ARBA" id="ARBA00022679"/>
    </source>
</evidence>
<dbReference type="GO" id="GO:0061630">
    <property type="term" value="F:ubiquitin protein ligase activity"/>
    <property type="evidence" value="ECO:0007669"/>
    <property type="project" value="UniProtKB-EC"/>
</dbReference>
<dbReference type="InParanoid" id="A0A0V0QR30"/>
<dbReference type="PROSITE" id="PS51873">
    <property type="entry name" value="TRIAD"/>
    <property type="match status" value="1"/>
</dbReference>